<organism evidence="2 3">
    <name type="scientific">Ambrosia artemisiifolia</name>
    <name type="common">Common ragweed</name>
    <dbReference type="NCBI Taxonomy" id="4212"/>
    <lineage>
        <taxon>Eukaryota</taxon>
        <taxon>Viridiplantae</taxon>
        <taxon>Streptophyta</taxon>
        <taxon>Embryophyta</taxon>
        <taxon>Tracheophyta</taxon>
        <taxon>Spermatophyta</taxon>
        <taxon>Magnoliopsida</taxon>
        <taxon>eudicotyledons</taxon>
        <taxon>Gunneridae</taxon>
        <taxon>Pentapetalae</taxon>
        <taxon>asterids</taxon>
        <taxon>campanulids</taxon>
        <taxon>Asterales</taxon>
        <taxon>Asteraceae</taxon>
        <taxon>Asteroideae</taxon>
        <taxon>Heliantheae alliance</taxon>
        <taxon>Heliantheae</taxon>
        <taxon>Ambrosia</taxon>
    </lineage>
</organism>
<proteinExistence type="predicted"/>
<reference evidence="2" key="1">
    <citation type="submission" date="2022-06" db="EMBL/GenBank/DDBJ databases">
        <title>Uncovering the hologenomic basis of an extraordinary plant invasion.</title>
        <authorList>
            <person name="Bieker V.C."/>
            <person name="Martin M.D."/>
            <person name="Gilbert T."/>
            <person name="Hodgins K."/>
            <person name="Battlay P."/>
            <person name="Petersen B."/>
            <person name="Wilson J."/>
        </authorList>
    </citation>
    <scope>NUCLEOTIDE SEQUENCE</scope>
    <source>
        <strain evidence="2">AA19_3_7</strain>
        <tissue evidence="2">Leaf</tissue>
    </source>
</reference>
<evidence type="ECO:0000313" key="3">
    <source>
        <dbReference type="Proteomes" id="UP001206925"/>
    </source>
</evidence>
<dbReference type="Pfam" id="PF08646">
    <property type="entry name" value="Rep_fac-A_C"/>
    <property type="match status" value="1"/>
</dbReference>
<dbReference type="PANTHER" id="PTHR47165:SF4">
    <property type="entry name" value="OS03G0429900 PROTEIN"/>
    <property type="match status" value="1"/>
</dbReference>
<dbReference type="InterPro" id="IPR012340">
    <property type="entry name" value="NA-bd_OB-fold"/>
</dbReference>
<dbReference type="InterPro" id="IPR013955">
    <property type="entry name" value="Rep_factor-A_C"/>
</dbReference>
<evidence type="ECO:0000259" key="1">
    <source>
        <dbReference type="Pfam" id="PF08646"/>
    </source>
</evidence>
<dbReference type="PANTHER" id="PTHR47165">
    <property type="entry name" value="OS03G0429900 PROTEIN"/>
    <property type="match status" value="1"/>
</dbReference>
<comment type="caution">
    <text evidence="2">The sequence shown here is derived from an EMBL/GenBank/DDBJ whole genome shotgun (WGS) entry which is preliminary data.</text>
</comment>
<gene>
    <name evidence="2" type="ORF">M8C21_014847</name>
</gene>
<evidence type="ECO:0000313" key="2">
    <source>
        <dbReference type="EMBL" id="KAI7748056.1"/>
    </source>
</evidence>
<accession>A0AAD5CX01</accession>
<protein>
    <recommendedName>
        <fullName evidence="1">Replication factor A C-terminal domain-containing protein</fullName>
    </recommendedName>
</protein>
<dbReference type="SUPFAM" id="SSF50249">
    <property type="entry name" value="Nucleic acid-binding proteins"/>
    <property type="match status" value="2"/>
</dbReference>
<dbReference type="Proteomes" id="UP001206925">
    <property type="component" value="Unassembled WGS sequence"/>
</dbReference>
<name>A0AAD5CX01_AMBAR</name>
<feature type="domain" description="Replication factor A C-terminal" evidence="1">
    <location>
        <begin position="260"/>
        <end position="347"/>
    </location>
</feature>
<dbReference type="EMBL" id="JAMZMK010006607">
    <property type="protein sequence ID" value="KAI7748056.1"/>
    <property type="molecule type" value="Genomic_DNA"/>
</dbReference>
<sequence length="433" mass="49545">MLFLSTLGLPFNIQAYNYTRGWSEWKGDAIQASVHWMDKDNYDRLINLMSCYILDKYICDEQPIAPRVCPHPASIRMGSNAVLTPVPTPENFPVYCFYFCPYVDLASRAEGNQEYLTDFMAKLEGSTPRTTRDGRQYLRLHLRDISGNKIDATLWEEVLPYCDRHAMLNAEEPIIIALTSLRVGTYFDNLQLNSTMATYTYFNPQTDVAIALRSRFQEHPQPFVQPGAPQVVHATVEERSRKTISKLLQQNIKQNRGKTFICKASIISYSEGKPWYHISCPKCLRKMFKTPTGWSCGTHENLKEPKFAYVAFTEIADYTDTTTATIFDEALAVIVEKSCKDVVVLEGYTDQFQIPKPLCDIMGEPHFMHDPAVTRRKQGIRIKKQLQQQCSRETRTVAFLQQFSSNPTFVLTNNRMIHLESIFDSNDSSASNA</sequence>
<dbReference type="Gene3D" id="2.40.50.140">
    <property type="entry name" value="Nucleic acid-binding proteins"/>
    <property type="match status" value="2"/>
</dbReference>
<keyword evidence="3" id="KW-1185">Reference proteome</keyword>
<dbReference type="AlphaFoldDB" id="A0AAD5CX01"/>